<dbReference type="Proteomes" id="UP000887569">
    <property type="component" value="Unplaced"/>
</dbReference>
<keyword evidence="1" id="KW-0812">Transmembrane</keyword>
<feature type="transmembrane region" description="Helical" evidence="1">
    <location>
        <begin position="542"/>
        <end position="566"/>
    </location>
</feature>
<feature type="transmembrane region" description="Helical" evidence="1">
    <location>
        <begin position="298"/>
        <end position="317"/>
    </location>
</feature>
<feature type="transmembrane region" description="Helical" evidence="1">
    <location>
        <begin position="248"/>
        <end position="267"/>
    </location>
</feature>
<dbReference type="GO" id="GO:0016747">
    <property type="term" value="F:acyltransferase activity, transferring groups other than amino-acyl groups"/>
    <property type="evidence" value="ECO:0007669"/>
    <property type="project" value="InterPro"/>
</dbReference>
<protein>
    <submittedName>
        <fullName evidence="5">Acyltransferase 3 domain-containing protein</fullName>
    </submittedName>
</protein>
<name>A0A914ZMQ6_PARUN</name>
<keyword evidence="1" id="KW-1133">Transmembrane helix</keyword>
<reference evidence="5" key="1">
    <citation type="submission" date="2022-11" db="UniProtKB">
        <authorList>
            <consortium name="WormBaseParasite"/>
        </authorList>
    </citation>
    <scope>IDENTIFICATION</scope>
</reference>
<dbReference type="PANTHER" id="PTHR11161">
    <property type="entry name" value="O-ACYLTRANSFERASE"/>
    <property type="match status" value="1"/>
</dbReference>
<evidence type="ECO:0000256" key="2">
    <source>
        <dbReference type="SAM" id="SignalP"/>
    </source>
</evidence>
<dbReference type="Pfam" id="PF01757">
    <property type="entry name" value="Acyl_transf_3"/>
    <property type="match status" value="1"/>
</dbReference>
<keyword evidence="2" id="KW-0732">Signal</keyword>
<evidence type="ECO:0000313" key="4">
    <source>
        <dbReference type="Proteomes" id="UP000887569"/>
    </source>
</evidence>
<feature type="transmembrane region" description="Helical" evidence="1">
    <location>
        <begin position="481"/>
        <end position="499"/>
    </location>
</feature>
<organism evidence="4 5">
    <name type="scientific">Parascaris univalens</name>
    <name type="common">Nematode worm</name>
    <dbReference type="NCBI Taxonomy" id="6257"/>
    <lineage>
        <taxon>Eukaryota</taxon>
        <taxon>Metazoa</taxon>
        <taxon>Ecdysozoa</taxon>
        <taxon>Nematoda</taxon>
        <taxon>Chromadorea</taxon>
        <taxon>Rhabditida</taxon>
        <taxon>Spirurina</taxon>
        <taxon>Ascaridomorpha</taxon>
        <taxon>Ascaridoidea</taxon>
        <taxon>Ascarididae</taxon>
        <taxon>Parascaris</taxon>
    </lineage>
</organism>
<evidence type="ECO:0000313" key="5">
    <source>
        <dbReference type="WBParaSite" id="PgB09_g047_t02"/>
    </source>
</evidence>
<feature type="transmembrane region" description="Helical" evidence="1">
    <location>
        <begin position="338"/>
        <end position="358"/>
    </location>
</feature>
<feature type="domain" description="Acyltransferase 3" evidence="3">
    <location>
        <begin position="249"/>
        <end position="634"/>
    </location>
</feature>
<proteinExistence type="predicted"/>
<evidence type="ECO:0000256" key="1">
    <source>
        <dbReference type="SAM" id="Phobius"/>
    </source>
</evidence>
<dbReference type="InterPro" id="IPR002656">
    <property type="entry name" value="Acyl_transf_3_dom"/>
</dbReference>
<feature type="transmembrane region" description="Helical" evidence="1">
    <location>
        <begin position="422"/>
        <end position="444"/>
    </location>
</feature>
<feature type="transmembrane region" description="Helical" evidence="1">
    <location>
        <begin position="511"/>
        <end position="530"/>
    </location>
</feature>
<feature type="signal peptide" evidence="2">
    <location>
        <begin position="1"/>
        <end position="20"/>
    </location>
</feature>
<keyword evidence="4" id="KW-1185">Reference proteome</keyword>
<dbReference type="InterPro" id="IPR052728">
    <property type="entry name" value="O2_lipid_transport_reg"/>
</dbReference>
<evidence type="ECO:0000259" key="3">
    <source>
        <dbReference type="Pfam" id="PF01757"/>
    </source>
</evidence>
<sequence>MSLAFPLIFLFLLFKPIVTTLRSFSEHTVLTFIENAAKTNISEKCAKSLQMVGPFLSAYDTIVDQKEFLISSYSVGMTNAVDGRDQFRWAHMMSRCQAVAAERSYSISENPTEYCVGRSANKDDPNTYGVCLPQPCHNDRYRLLEEWISLVRNSSHTKEAETVICQRSRKEKEWYEMWPPLLDFCITFTFILIIGLATAYDMARGGAMAECGQPSTIKQIFLAYSLKKNGKKLVALPKDANATITCMFGIRFFSIAWVVAGHSFIMAQEFLGNVTSYQIHGSQFPNQWMSNGTVCVDTFFLLGAILTSFIFFRGYAFRDKNISWRSFKFWTMFVVQRALRLWPAYIMAMSNLSMRWSFTLTSEPWPSFDIFKHCSQDWWKNLLFLNSILYTKCMPWTWYISADFMYNLMAPIYLLALKRSVLFGSILCVATILASTALNISTMITHKFAPVFLPFREPPPQFNDSFQQQLELTYIHPTYRIGPYLVGLLLGYHLARISVGLCKYVPSKSTFLVGTTCATVIAFFSVYGSYPLMMGWDWPIYYLIYGGFYRTIWSICVAWLIYFCYLRRNSIINRFLSCRFFIPLSNLCYSVYLMHAFGVMARYTMLPFPLTYAGYGLLWDCFVQLLFSYFIAIFTLFIAEYPCVHLIRLICKRIN</sequence>
<accession>A0A914ZMQ6</accession>
<keyword evidence="1" id="KW-0472">Membrane</keyword>
<dbReference type="WBParaSite" id="PgB09_g047_t02">
    <property type="protein sequence ID" value="PgB09_g047_t02"/>
    <property type="gene ID" value="PgB09_g047"/>
</dbReference>
<dbReference type="AlphaFoldDB" id="A0A914ZMQ6"/>
<feature type="transmembrane region" description="Helical" evidence="1">
    <location>
        <begin position="617"/>
        <end position="639"/>
    </location>
</feature>
<feature type="chain" id="PRO_5037218207" evidence="2">
    <location>
        <begin position="21"/>
        <end position="655"/>
    </location>
</feature>
<dbReference type="PANTHER" id="PTHR11161:SF70">
    <property type="entry name" value="ACYLTRANSFERASE 3 DOMAIN-CONTAINING PROTEIN"/>
    <property type="match status" value="1"/>
</dbReference>
<feature type="transmembrane region" description="Helical" evidence="1">
    <location>
        <begin position="396"/>
        <end position="415"/>
    </location>
</feature>
<feature type="transmembrane region" description="Helical" evidence="1">
    <location>
        <begin position="177"/>
        <end position="200"/>
    </location>
</feature>